<protein>
    <recommendedName>
        <fullName evidence="6">P-loop containing nucleoside triphosphate hydrolase protein</fullName>
    </recommendedName>
</protein>
<dbReference type="InterPro" id="IPR027417">
    <property type="entry name" value="P-loop_NTPase"/>
</dbReference>
<feature type="region of interest" description="Disordered" evidence="1">
    <location>
        <begin position="958"/>
        <end position="1032"/>
    </location>
</feature>
<evidence type="ECO:0008006" key="6">
    <source>
        <dbReference type="Google" id="ProtNLM"/>
    </source>
</evidence>
<dbReference type="SUPFAM" id="SSF52540">
    <property type="entry name" value="P-loop containing nucleoside triphosphate hydrolases"/>
    <property type="match status" value="1"/>
</dbReference>
<accession>A0AA38LQX4</accession>
<dbReference type="RefSeq" id="XP_052941875.1">
    <property type="nucleotide sequence ID" value="XM_053091490.1"/>
</dbReference>
<reference evidence="4" key="1">
    <citation type="journal article" date="2022" name="G3 (Bethesda)">
        <title>High quality genome of the basidiomycete yeast Dioszegia hungarica PDD-24b-2 isolated from cloud water.</title>
        <authorList>
            <person name="Jarrige D."/>
            <person name="Haridas S."/>
            <person name="Bleykasten-Grosshans C."/>
            <person name="Joly M."/>
            <person name="Nadalig T."/>
            <person name="Sancelme M."/>
            <person name="Vuilleumier S."/>
            <person name="Grigoriev I.V."/>
            <person name="Amato P."/>
            <person name="Bringel F."/>
        </authorList>
    </citation>
    <scope>NUCLEOTIDE SEQUENCE</scope>
    <source>
        <strain evidence="4">PDD-24b-2</strain>
    </source>
</reference>
<dbReference type="EMBL" id="JAKWFO010000015">
    <property type="protein sequence ID" value="KAI9632098.1"/>
    <property type="molecule type" value="Genomic_DNA"/>
</dbReference>
<name>A0AA38LQX4_9TREE</name>
<dbReference type="InterPro" id="IPR041677">
    <property type="entry name" value="DNA2/NAM7_AAA_11"/>
</dbReference>
<dbReference type="Pfam" id="PF13086">
    <property type="entry name" value="AAA_11"/>
    <property type="match status" value="2"/>
</dbReference>
<dbReference type="GO" id="GO:0031380">
    <property type="term" value="C:nuclear RNA-directed RNA polymerase complex"/>
    <property type="evidence" value="ECO:0007669"/>
    <property type="project" value="TreeGrafter"/>
</dbReference>
<proteinExistence type="predicted"/>
<feature type="compositionally biased region" description="Basic and acidic residues" evidence="1">
    <location>
        <begin position="1"/>
        <end position="10"/>
    </location>
</feature>
<dbReference type="Pfam" id="PF13087">
    <property type="entry name" value="AAA_12"/>
    <property type="match status" value="1"/>
</dbReference>
<sequence length="1731" mass="191863">MAPDKRHNGDMGHGSSRISDDRMLSQDQWCRDSQRADQLDGRGSLNTSSGPNHDRRGPSATVAANTAPRDPFSSCLDTEKPPQTPYSDRKQRVRPDTLTSRPSEQRRSSTDRAAIIAFPDVSSITTDYCDALLLPTHFLRLSKVQAELAAANVENSPIATVSRAVNFLLAINASNKLNKHLASPDSESVLGLISEESGNAFSRLVDIMRWDKVGESSFDSGTMSFQGCYMGWIGYLTSESVVKSADLKAVSFLYSLVNENIERILETLRSGIVSCEMAESYKGNSLRTNAVEITSGVQIFRSTAILLRNYLARIESAPTSHPELPLFASFLSEYFEFWASGILQGRFDDSLRNSTEDQQTSFIGQTRAEIHALLRIFKPSLQAAPVQAASTRPKPAIPVQNTAAPVERDPNGPGEFCQEGQRHDNDHADIARIQIAPTPDELACSRDPYLPMNFAGSAHHLPADSMAKILDINYRLLRADILNPLQACVRHVMEDLNRKDFKDTQTGGIIKIGGGVFECESAGGDSVRVQYMPRKDKTDQYSKLSILTHLEYTDCRLHYRHGLVAQVQTNSPPGDARSGNLWQRRQYWRGGKQLSCGGLVAVVTKEPDLPASVELALVTSFPDQIQFLDRKPIVGVEFSLSFIDFAARVKVAHKLQRQIGDKKTIRVLIDSSVLYPSVQPFLEALQTANPHHYPFADYLKHTDFLQDGMVTALPSYARDPGFIWNLDSLLQDEHKSEVCTMDPRSATSVQAARERMRMIGKLDPSQSDAVIDALTSEVVAVQGPPGTGKTFTGVELLRLLITNDVGPILLLAQTNNTVDQAMRAVHDKDVTKSMVRLGAGSKDATVREYNLSELENSQERSRLRCEIGRALGIMRAPEEQMDVLAAEIIQRQPTESQILCQLRADYPAILDDLENPVEWIKEVGTLSVDRHDRRADAGSFWRFWKQGLDLQHLRNLAKQPEGPPARPKSDLSDRFAALPPPSLPAPYLSPTSSAVVGGRPLCPTPTQPQSRLSHAMGSTGHPPNSRSSDELAHDSLWRSGTSEPSLANVLRDPVSFCSRFGFAKLPTIPQTSRNLDVLLADGDIWSFSMDERQRIATAVTEKAKGEVPAELLARFGDLVRRHDNARQSHEEAQANHRVFILQDIKLIGSTTAGAAKLASVLKRYAPRILIIEEAGQVLEAHILATLFPSVQHLIAIGDPKQLRPSVSHGLSAENPRGGKMYRFDISLMERLTDGGLPMSQLQIQRRMRPTISSLIKNTLYPKLQNHEAVLAYPDVRGMGRNVYFLDHRHRESQAGDDGSSKCNEHEVAMARDLALHLLKQGPYSEPGDIVILCAYLGQLDKMKLAFRGQVTIMVDEREQSELDKLAPRGGENVGVLKEADFAQQVLLRTIDNFQGEEAKIIILSLVRNSGQGTQSFASSSTIGFLKSDNRTNVALSRAKHGLYILGNAVQFAAGSSMWKTIVEELEASHSIGDGWPIACALHHDNVAHARQPGQISQFAPDGICLLQCDEDLPCGHRCRRKCHRDDREHKLVKCYGRCLLRQAICGHPCAKRCGEECGECDVPRKGVSLPCGHIADVACHQTRALAQVKCSGKVPKPSTDRARIALRSEVEYLEANFDYFRNAAAVWLADHHTRKEVASMLDGEYEKAKLRLEDKFEKIMGKVGDSEDFRVWAIRVVGPVVKDYLQDWEKFTESVRQSAVHRPMARMGRLAIAEATAEASHGYIEKLYVYR</sequence>
<gene>
    <name evidence="4" type="ORF">MKK02DRAFT_41242</name>
</gene>
<feature type="domain" description="DNA2/NAM7 helicase helicase" evidence="2">
    <location>
        <begin position="1099"/>
        <end position="1206"/>
    </location>
</feature>
<feature type="domain" description="DNA2/NAM7 helicase-like C-terminal" evidence="3">
    <location>
        <begin position="1224"/>
        <end position="1448"/>
    </location>
</feature>
<evidence type="ECO:0000256" key="1">
    <source>
        <dbReference type="SAM" id="MobiDB-lite"/>
    </source>
</evidence>
<dbReference type="CDD" id="cd18808">
    <property type="entry name" value="SF1_C_Upf1"/>
    <property type="match status" value="1"/>
</dbReference>
<evidence type="ECO:0000259" key="3">
    <source>
        <dbReference type="Pfam" id="PF13087"/>
    </source>
</evidence>
<dbReference type="InterPro" id="IPR041679">
    <property type="entry name" value="DNA2/NAM7-like_C"/>
</dbReference>
<dbReference type="PANTHER" id="PTHR10887">
    <property type="entry name" value="DNA2/NAM7 HELICASE FAMILY"/>
    <property type="match status" value="1"/>
</dbReference>
<feature type="region of interest" description="Disordered" evidence="1">
    <location>
        <begin position="1"/>
        <end position="111"/>
    </location>
</feature>
<dbReference type="GO" id="GO:0004386">
    <property type="term" value="F:helicase activity"/>
    <property type="evidence" value="ECO:0007669"/>
    <property type="project" value="InterPro"/>
</dbReference>
<feature type="domain" description="DNA2/NAM7 helicase helicase" evidence="2">
    <location>
        <begin position="761"/>
        <end position="861"/>
    </location>
</feature>
<dbReference type="Proteomes" id="UP001164286">
    <property type="component" value="Unassembled WGS sequence"/>
</dbReference>
<evidence type="ECO:0000313" key="4">
    <source>
        <dbReference type="EMBL" id="KAI9632098.1"/>
    </source>
</evidence>
<feature type="compositionally biased region" description="Basic and acidic residues" evidence="1">
    <location>
        <begin position="18"/>
        <end position="40"/>
    </location>
</feature>
<comment type="caution">
    <text evidence="4">The sequence shown here is derived from an EMBL/GenBank/DDBJ whole genome shotgun (WGS) entry which is preliminary data.</text>
</comment>
<dbReference type="InterPro" id="IPR045055">
    <property type="entry name" value="DNA2/NAM7-like"/>
</dbReference>
<dbReference type="GeneID" id="77730695"/>
<dbReference type="GO" id="GO:0031048">
    <property type="term" value="P:regulatory ncRNA-mediated heterochromatin formation"/>
    <property type="evidence" value="ECO:0007669"/>
    <property type="project" value="TreeGrafter"/>
</dbReference>
<dbReference type="PANTHER" id="PTHR10887:SF445">
    <property type="entry name" value="NFX1-TYPE ZINC FINGER-CONTAINING PROTEIN 1"/>
    <property type="match status" value="1"/>
</dbReference>
<dbReference type="InterPro" id="IPR047187">
    <property type="entry name" value="SF1_C_Upf1"/>
</dbReference>
<evidence type="ECO:0000259" key="2">
    <source>
        <dbReference type="Pfam" id="PF13086"/>
    </source>
</evidence>
<organism evidence="4 5">
    <name type="scientific">Dioszegia hungarica</name>
    <dbReference type="NCBI Taxonomy" id="4972"/>
    <lineage>
        <taxon>Eukaryota</taxon>
        <taxon>Fungi</taxon>
        <taxon>Dikarya</taxon>
        <taxon>Basidiomycota</taxon>
        <taxon>Agaricomycotina</taxon>
        <taxon>Tremellomycetes</taxon>
        <taxon>Tremellales</taxon>
        <taxon>Bulleribasidiaceae</taxon>
        <taxon>Dioszegia</taxon>
    </lineage>
</organism>
<keyword evidence="5" id="KW-1185">Reference proteome</keyword>
<evidence type="ECO:0000313" key="5">
    <source>
        <dbReference type="Proteomes" id="UP001164286"/>
    </source>
</evidence>
<dbReference type="Gene3D" id="3.40.50.300">
    <property type="entry name" value="P-loop containing nucleotide triphosphate hydrolases"/>
    <property type="match status" value="3"/>
</dbReference>
<feature type="compositionally biased region" description="Low complexity" evidence="1">
    <location>
        <begin position="985"/>
        <end position="994"/>
    </location>
</feature>
<dbReference type="CDD" id="cd06008">
    <property type="entry name" value="NF-X1-zinc-finger"/>
    <property type="match status" value="1"/>
</dbReference>